<proteinExistence type="predicted"/>
<protein>
    <submittedName>
        <fullName evidence="1">LacI family transcriptional regulator</fullName>
    </submittedName>
</protein>
<accession>A0A377TVC3</accession>
<dbReference type="AlphaFoldDB" id="A0A377TVC3"/>
<evidence type="ECO:0000313" key="1">
    <source>
        <dbReference type="EMBL" id="STS82836.1"/>
    </source>
</evidence>
<dbReference type="Gene3D" id="3.40.50.2300">
    <property type="match status" value="2"/>
</dbReference>
<dbReference type="SUPFAM" id="SSF53822">
    <property type="entry name" value="Periplasmic binding protein-like I"/>
    <property type="match status" value="1"/>
</dbReference>
<reference evidence="1 2" key="1">
    <citation type="submission" date="2018-06" db="EMBL/GenBank/DDBJ databases">
        <authorList>
            <consortium name="Pathogen Informatics"/>
            <person name="Doyle S."/>
        </authorList>
    </citation>
    <scope>NUCLEOTIDE SEQUENCE [LARGE SCALE GENOMIC DNA]</scope>
    <source>
        <strain evidence="1 2">NCTC9140</strain>
    </source>
</reference>
<organism evidence="1 2">
    <name type="scientific">Klebsiella pneumoniae</name>
    <dbReference type="NCBI Taxonomy" id="573"/>
    <lineage>
        <taxon>Bacteria</taxon>
        <taxon>Pseudomonadati</taxon>
        <taxon>Pseudomonadota</taxon>
        <taxon>Gammaproteobacteria</taxon>
        <taxon>Enterobacterales</taxon>
        <taxon>Enterobacteriaceae</taxon>
        <taxon>Klebsiella/Raoultella group</taxon>
        <taxon>Klebsiella</taxon>
        <taxon>Klebsiella pneumoniae complex</taxon>
    </lineage>
</organism>
<name>A0A377TVC3_KLEPN</name>
<gene>
    <name evidence="1" type="ORF">NCTC9140_04587</name>
</gene>
<dbReference type="EMBL" id="UGKQ01000007">
    <property type="protein sequence ID" value="STS82836.1"/>
    <property type="molecule type" value="Genomic_DNA"/>
</dbReference>
<evidence type="ECO:0000313" key="2">
    <source>
        <dbReference type="Proteomes" id="UP000254938"/>
    </source>
</evidence>
<dbReference type="InterPro" id="IPR028082">
    <property type="entry name" value="Peripla_BP_I"/>
</dbReference>
<dbReference type="Proteomes" id="UP000254938">
    <property type="component" value="Unassembled WGS sequence"/>
</dbReference>
<sequence>MLTQYPALQAIYAPCGGVEGIVDALRDSGRQQEIALVCHGPLSDSELALIDGTIDIMLNHRLDEFAAVTLRAMADAASRPHSEVISLPQPFDIITKENM</sequence>